<gene>
    <name evidence="2" type="ORF">G3I67_05955</name>
</gene>
<organism evidence="2">
    <name type="scientific">Sheuella amnicola</name>
    <dbReference type="NCBI Taxonomy" id="2707330"/>
    <lineage>
        <taxon>Bacteria</taxon>
        <taxon>Pseudomonadati</taxon>
        <taxon>Pseudomonadota</taxon>
        <taxon>Betaproteobacteria</taxon>
        <taxon>Burkholderiales</taxon>
        <taxon>Alcaligenaceae</taxon>
        <taxon>Sheuella</taxon>
    </lineage>
</organism>
<accession>A0A6B2QXN4</accession>
<proteinExistence type="predicted"/>
<feature type="compositionally biased region" description="Polar residues" evidence="1">
    <location>
        <begin position="17"/>
        <end position="27"/>
    </location>
</feature>
<feature type="compositionally biased region" description="Basic and acidic residues" evidence="1">
    <location>
        <begin position="1"/>
        <end position="15"/>
    </location>
</feature>
<evidence type="ECO:0000256" key="1">
    <source>
        <dbReference type="SAM" id="MobiDB-lite"/>
    </source>
</evidence>
<dbReference type="AlphaFoldDB" id="A0A6B2QXN4"/>
<dbReference type="EMBL" id="JAAGRN010000003">
    <property type="protein sequence ID" value="NDY82773.1"/>
    <property type="molecule type" value="Genomic_DNA"/>
</dbReference>
<protein>
    <submittedName>
        <fullName evidence="2">PIN domain-containing protein</fullName>
    </submittedName>
</protein>
<comment type="caution">
    <text evidence="2">The sequence shown here is derived from an EMBL/GenBank/DDBJ whole genome shotgun (WGS) entry which is preliminary data.</text>
</comment>
<feature type="region of interest" description="Disordered" evidence="1">
    <location>
        <begin position="1"/>
        <end position="27"/>
    </location>
</feature>
<evidence type="ECO:0000313" key="2">
    <source>
        <dbReference type="EMBL" id="NDY82773.1"/>
    </source>
</evidence>
<reference evidence="2" key="1">
    <citation type="submission" date="2020-02" db="EMBL/GenBank/DDBJ databases">
        <authorList>
            <person name="Chen W.-M."/>
        </authorList>
    </citation>
    <scope>NUCLEOTIDE SEQUENCE</scope>
    <source>
        <strain evidence="2">NBD-18</strain>
    </source>
</reference>
<sequence>MDDSKIAQSRDDPRHPQNPSNSTTPLTSQMGGLVLDACVMMSGLLRPLLLNLASIGLFVPLWNDKIGQEWMRNASRLWPIGRELLEAEWQKMQDSFPAANMGDVKSFEDSLRHTDRKDKHVAATGIAAVHRGISGPINILTWNIKDFSRSELRKQQLGLMDPDRLLTQWWLNHGSEIKDQIERTIHELISSGRRQPEPVIDLLKRDRLFRLAASYDRSVLASM</sequence>
<name>A0A6B2QXN4_9BURK</name>
<dbReference type="RefSeq" id="WP_163652525.1">
    <property type="nucleotide sequence ID" value="NZ_JAAGRN010000003.1"/>
</dbReference>